<keyword evidence="2" id="KW-1133">Transmembrane helix</keyword>
<keyword evidence="2" id="KW-0472">Membrane</keyword>
<gene>
    <name evidence="3" type="ORF">CYMTET_10343</name>
</gene>
<feature type="region of interest" description="Disordered" evidence="1">
    <location>
        <begin position="37"/>
        <end position="56"/>
    </location>
</feature>
<feature type="compositionally biased region" description="Polar residues" evidence="1">
    <location>
        <begin position="1"/>
        <end position="11"/>
    </location>
</feature>
<protein>
    <submittedName>
        <fullName evidence="3">Uncharacterized protein</fullName>
    </submittedName>
</protein>
<organism evidence="3 4">
    <name type="scientific">Cymbomonas tetramitiformis</name>
    <dbReference type="NCBI Taxonomy" id="36881"/>
    <lineage>
        <taxon>Eukaryota</taxon>
        <taxon>Viridiplantae</taxon>
        <taxon>Chlorophyta</taxon>
        <taxon>Pyramimonadophyceae</taxon>
        <taxon>Pyramimonadales</taxon>
        <taxon>Pyramimonadaceae</taxon>
        <taxon>Cymbomonas</taxon>
    </lineage>
</organism>
<evidence type="ECO:0000256" key="2">
    <source>
        <dbReference type="SAM" id="Phobius"/>
    </source>
</evidence>
<name>A0AAE0LE92_9CHLO</name>
<keyword evidence="4" id="KW-1185">Reference proteome</keyword>
<dbReference type="AlphaFoldDB" id="A0AAE0LE92"/>
<comment type="caution">
    <text evidence="3">The sequence shown here is derived from an EMBL/GenBank/DDBJ whole genome shotgun (WGS) entry which is preliminary data.</text>
</comment>
<evidence type="ECO:0000313" key="3">
    <source>
        <dbReference type="EMBL" id="KAK3281882.1"/>
    </source>
</evidence>
<reference evidence="3 4" key="1">
    <citation type="journal article" date="2015" name="Genome Biol. Evol.">
        <title>Comparative Genomics of a Bacterivorous Green Alga Reveals Evolutionary Causalities and Consequences of Phago-Mixotrophic Mode of Nutrition.</title>
        <authorList>
            <person name="Burns J.A."/>
            <person name="Paasch A."/>
            <person name="Narechania A."/>
            <person name="Kim E."/>
        </authorList>
    </citation>
    <scope>NUCLEOTIDE SEQUENCE [LARGE SCALE GENOMIC DNA]</scope>
    <source>
        <strain evidence="3 4">PLY_AMNH</strain>
    </source>
</reference>
<dbReference type="Proteomes" id="UP001190700">
    <property type="component" value="Unassembled WGS sequence"/>
</dbReference>
<dbReference type="EMBL" id="LGRX02003667">
    <property type="protein sequence ID" value="KAK3281882.1"/>
    <property type="molecule type" value="Genomic_DNA"/>
</dbReference>
<proteinExistence type="predicted"/>
<feature type="region of interest" description="Disordered" evidence="1">
    <location>
        <begin position="1"/>
        <end position="25"/>
    </location>
</feature>
<feature type="region of interest" description="Disordered" evidence="1">
    <location>
        <begin position="107"/>
        <end position="153"/>
    </location>
</feature>
<sequence>MEGQAYLQQTLAKLRSQRDDGTLTPDQYRQACMAAVASAPDIDDEEAPAPATGGAAAATTVKPSSLLSLDSAPVQPKLTSAVSIQPKPTAADLRMSDNFNRGINNTSTSASEMSTKLRGSLAPPVVPDPGVAKNARGRDSLGMLGNREPSRDDVANVDLTSSLLSSPPRVNRAAAFVPPNTKKPGNNRRTIVYAISFILIVVAIVVVTLALSSDNSTPGGF</sequence>
<accession>A0AAE0LE92</accession>
<evidence type="ECO:0000313" key="4">
    <source>
        <dbReference type="Proteomes" id="UP001190700"/>
    </source>
</evidence>
<evidence type="ECO:0000256" key="1">
    <source>
        <dbReference type="SAM" id="MobiDB-lite"/>
    </source>
</evidence>
<keyword evidence="2" id="KW-0812">Transmembrane</keyword>
<feature type="transmembrane region" description="Helical" evidence="2">
    <location>
        <begin position="191"/>
        <end position="211"/>
    </location>
</feature>